<evidence type="ECO:0000256" key="1">
    <source>
        <dbReference type="SAM" id="SignalP"/>
    </source>
</evidence>
<keyword evidence="2" id="KW-0378">Hydrolase</keyword>
<feature type="signal peptide" evidence="1">
    <location>
        <begin position="1"/>
        <end position="21"/>
    </location>
</feature>
<proteinExistence type="predicted"/>
<keyword evidence="1" id="KW-0732">Signal</keyword>
<feature type="chain" id="PRO_5026334663" evidence="1">
    <location>
        <begin position="22"/>
        <end position="72"/>
    </location>
</feature>
<accession>A0A6G0VYI3</accession>
<name>A0A6G0VYI3_APHCR</name>
<organism evidence="2 3">
    <name type="scientific">Aphis craccivora</name>
    <name type="common">Cowpea aphid</name>
    <dbReference type="NCBI Taxonomy" id="307492"/>
    <lineage>
        <taxon>Eukaryota</taxon>
        <taxon>Metazoa</taxon>
        <taxon>Ecdysozoa</taxon>
        <taxon>Arthropoda</taxon>
        <taxon>Hexapoda</taxon>
        <taxon>Insecta</taxon>
        <taxon>Pterygota</taxon>
        <taxon>Neoptera</taxon>
        <taxon>Paraneoptera</taxon>
        <taxon>Hemiptera</taxon>
        <taxon>Sternorrhyncha</taxon>
        <taxon>Aphidomorpha</taxon>
        <taxon>Aphidoidea</taxon>
        <taxon>Aphididae</taxon>
        <taxon>Aphidini</taxon>
        <taxon>Aphis</taxon>
        <taxon>Aphis</taxon>
    </lineage>
</organism>
<protein>
    <submittedName>
        <fullName evidence="2">Serine protease snake-like</fullName>
    </submittedName>
</protein>
<dbReference type="AlphaFoldDB" id="A0A6G0VYI3"/>
<gene>
    <name evidence="2" type="ORF">FWK35_00028646</name>
</gene>
<dbReference type="Proteomes" id="UP000478052">
    <property type="component" value="Unassembled WGS sequence"/>
</dbReference>
<reference evidence="2 3" key="1">
    <citation type="submission" date="2019-08" db="EMBL/GenBank/DDBJ databases">
        <title>Whole genome of Aphis craccivora.</title>
        <authorList>
            <person name="Voronova N.V."/>
            <person name="Shulinski R.S."/>
            <person name="Bandarenka Y.V."/>
            <person name="Zhorov D.G."/>
            <person name="Warner D."/>
        </authorList>
    </citation>
    <scope>NUCLEOTIDE SEQUENCE [LARGE SCALE GENOMIC DNA]</scope>
    <source>
        <strain evidence="2">180601</strain>
        <tissue evidence="2">Whole Body</tissue>
    </source>
</reference>
<dbReference type="GO" id="GO:0008233">
    <property type="term" value="F:peptidase activity"/>
    <property type="evidence" value="ECO:0007669"/>
    <property type="project" value="UniProtKB-KW"/>
</dbReference>
<dbReference type="GO" id="GO:0006508">
    <property type="term" value="P:proteolysis"/>
    <property type="evidence" value="ECO:0007669"/>
    <property type="project" value="UniProtKB-KW"/>
</dbReference>
<evidence type="ECO:0000313" key="2">
    <source>
        <dbReference type="EMBL" id="KAF0714281.1"/>
    </source>
</evidence>
<keyword evidence="2" id="KW-0645">Protease</keyword>
<dbReference type="EMBL" id="VUJU01010460">
    <property type="protein sequence ID" value="KAF0714281.1"/>
    <property type="molecule type" value="Genomic_DNA"/>
</dbReference>
<sequence length="72" mass="8132">MTTFIHLNILLFILCFSKTSSEKSVTLGLNEDHSCKRSENCKSLKIVIAHRIYPNFISFDGLNPIFCCPPAI</sequence>
<keyword evidence="3" id="KW-1185">Reference proteome</keyword>
<evidence type="ECO:0000313" key="3">
    <source>
        <dbReference type="Proteomes" id="UP000478052"/>
    </source>
</evidence>
<comment type="caution">
    <text evidence="2">The sequence shown here is derived from an EMBL/GenBank/DDBJ whole genome shotgun (WGS) entry which is preliminary data.</text>
</comment>